<keyword evidence="2" id="KW-0150">Chloroplast</keyword>
<dbReference type="GeneID" id="55763857"/>
<sequence>MKKEKGSSFKSKSEYYSLKCLFFFSFALAFIENAKQFQIGSIRLSVNKILIISSFKVDSFLFYILSRFIINEWEIKKKGINSGVRCLRIELMFDKNSRSQRIDSKNEASSLAIQR</sequence>
<organism evidence="2">
    <name type="scientific">Medinilla magnifica</name>
    <dbReference type="NCBI Taxonomy" id="1799599"/>
    <lineage>
        <taxon>Eukaryota</taxon>
        <taxon>Viridiplantae</taxon>
        <taxon>Streptophyta</taxon>
        <taxon>Embryophyta</taxon>
        <taxon>Tracheophyta</taxon>
        <taxon>Spermatophyta</taxon>
        <taxon>Magnoliopsida</taxon>
        <taxon>eudicotyledons</taxon>
        <taxon>Gunneridae</taxon>
        <taxon>Pentapetalae</taxon>
        <taxon>rosids</taxon>
        <taxon>malvids</taxon>
        <taxon>Myrtales</taxon>
        <taxon>Melastomataceae</taxon>
        <taxon>Melastomatoideae</taxon>
        <taxon>Dissochaeteae</taxon>
        <taxon>Medinilla</taxon>
    </lineage>
</organism>
<proteinExistence type="predicted"/>
<dbReference type="AlphaFoldDB" id="A0A7D4V727"/>
<geneLocation type="chloroplast" evidence="2"/>
<dbReference type="EMBL" id="MT043350">
    <property type="protein sequence ID" value="QKS31801.1"/>
    <property type="molecule type" value="Genomic_DNA"/>
</dbReference>
<protein>
    <submittedName>
        <fullName evidence="2">Uncharacterized protein</fullName>
    </submittedName>
</protein>
<keyword evidence="1" id="KW-1133">Transmembrane helix</keyword>
<keyword evidence="1" id="KW-0812">Transmembrane</keyword>
<evidence type="ECO:0000256" key="1">
    <source>
        <dbReference type="SAM" id="Phobius"/>
    </source>
</evidence>
<feature type="transmembrane region" description="Helical" evidence="1">
    <location>
        <begin position="50"/>
        <end position="70"/>
    </location>
</feature>
<gene>
    <name evidence="2" type="primary">ORF115</name>
</gene>
<dbReference type="RefSeq" id="YP_009870718.1">
    <property type="nucleotide sequence ID" value="NC_049130.1"/>
</dbReference>
<reference evidence="2" key="1">
    <citation type="submission" date="2020-02" db="EMBL/GenBank/DDBJ databases">
        <authorList>
            <person name="Chen X.H."/>
            <person name="Wu H.H."/>
        </authorList>
    </citation>
    <scope>NUCLEOTIDE SEQUENCE</scope>
</reference>
<accession>A0A7D4V727</accession>
<evidence type="ECO:0000313" key="2">
    <source>
        <dbReference type="EMBL" id="QKS31801.1"/>
    </source>
</evidence>
<name>A0A7D4V727_9MYRT</name>
<keyword evidence="2" id="KW-0934">Plastid</keyword>
<keyword evidence="1" id="KW-0472">Membrane</keyword>